<keyword evidence="7 10" id="KW-0472">Membrane</keyword>
<dbReference type="PANTHER" id="PTHR46539">
    <property type="entry name" value="E3 UBIQUITIN-PROTEIN LIGASE ATL42"/>
    <property type="match status" value="1"/>
</dbReference>
<evidence type="ECO:0000313" key="13">
    <source>
        <dbReference type="EnsemblMetazoa" id="XP_014255411.1"/>
    </source>
</evidence>
<dbReference type="GeneID" id="106669984"/>
<dbReference type="AlphaFoldDB" id="A0A8I6S209"/>
<dbReference type="Proteomes" id="UP000494040">
    <property type="component" value="Unassembled WGS sequence"/>
</dbReference>
<keyword evidence="4 8" id="KW-0863">Zinc-finger</keyword>
<evidence type="ECO:0000256" key="10">
    <source>
        <dbReference type="SAM" id="Phobius"/>
    </source>
</evidence>
<dbReference type="Pfam" id="PF02225">
    <property type="entry name" value="PA"/>
    <property type="match status" value="1"/>
</dbReference>
<dbReference type="InterPro" id="IPR001841">
    <property type="entry name" value="Znf_RING"/>
</dbReference>
<dbReference type="PROSITE" id="PS50089">
    <property type="entry name" value="ZF_RING_2"/>
    <property type="match status" value="1"/>
</dbReference>
<proteinExistence type="predicted"/>
<evidence type="ECO:0000256" key="6">
    <source>
        <dbReference type="ARBA" id="ARBA00022989"/>
    </source>
</evidence>
<evidence type="ECO:0000256" key="9">
    <source>
        <dbReference type="SAM" id="MobiDB-lite"/>
    </source>
</evidence>
<accession>A0A8I6S209</accession>
<keyword evidence="3" id="KW-0479">Metal-binding</keyword>
<dbReference type="SUPFAM" id="SSF57850">
    <property type="entry name" value="RING/U-box"/>
    <property type="match status" value="1"/>
</dbReference>
<dbReference type="InterPro" id="IPR003137">
    <property type="entry name" value="PA_domain"/>
</dbReference>
<feature type="compositionally biased region" description="Acidic residues" evidence="9">
    <location>
        <begin position="460"/>
        <end position="474"/>
    </location>
</feature>
<evidence type="ECO:0000256" key="7">
    <source>
        <dbReference type="ARBA" id="ARBA00023136"/>
    </source>
</evidence>
<feature type="transmembrane region" description="Helical" evidence="10">
    <location>
        <begin position="275"/>
        <end position="300"/>
    </location>
</feature>
<dbReference type="EnsemblMetazoa" id="XM_014399925.2">
    <property type="protein sequence ID" value="XP_014255411.1"/>
    <property type="gene ID" value="LOC106669984"/>
</dbReference>
<feature type="chain" id="PRO_5035280761" description="RING-type domain-containing protein" evidence="11">
    <location>
        <begin position="21"/>
        <end position="509"/>
    </location>
</feature>
<feature type="compositionally biased region" description="Polar residues" evidence="9">
    <location>
        <begin position="490"/>
        <end position="502"/>
    </location>
</feature>
<evidence type="ECO:0000256" key="2">
    <source>
        <dbReference type="ARBA" id="ARBA00022692"/>
    </source>
</evidence>
<keyword evidence="2 10" id="KW-0812">Transmembrane</keyword>
<feature type="signal peptide" evidence="11">
    <location>
        <begin position="1"/>
        <end position="20"/>
    </location>
</feature>
<dbReference type="SMART" id="SM00184">
    <property type="entry name" value="RING"/>
    <property type="match status" value="1"/>
</dbReference>
<evidence type="ECO:0000259" key="12">
    <source>
        <dbReference type="PROSITE" id="PS50089"/>
    </source>
</evidence>
<evidence type="ECO:0000256" key="8">
    <source>
        <dbReference type="PROSITE-ProRule" id="PRU00175"/>
    </source>
</evidence>
<evidence type="ECO:0000256" key="3">
    <source>
        <dbReference type="ARBA" id="ARBA00022723"/>
    </source>
</evidence>
<feature type="region of interest" description="Disordered" evidence="9">
    <location>
        <begin position="454"/>
        <end position="509"/>
    </location>
</feature>
<feature type="compositionally biased region" description="Low complexity" evidence="9">
    <location>
        <begin position="475"/>
        <end position="489"/>
    </location>
</feature>
<keyword evidence="11" id="KW-0732">Signal</keyword>
<keyword evidence="6 10" id="KW-1133">Transmembrane helix</keyword>
<dbReference type="RefSeq" id="XP_014255411.1">
    <property type="nucleotide sequence ID" value="XM_014399925.2"/>
</dbReference>
<keyword evidence="5" id="KW-0862">Zinc</keyword>
<dbReference type="GO" id="GO:0008270">
    <property type="term" value="F:zinc ion binding"/>
    <property type="evidence" value="ECO:0007669"/>
    <property type="project" value="UniProtKB-KW"/>
</dbReference>
<dbReference type="FunFam" id="3.30.40.10:FF:000009">
    <property type="entry name" value="E3 ubiquitin-protein ligase RNF130"/>
    <property type="match status" value="1"/>
</dbReference>
<organism evidence="13 14">
    <name type="scientific">Cimex lectularius</name>
    <name type="common">Bed bug</name>
    <name type="synonym">Acanthia lectularia</name>
    <dbReference type="NCBI Taxonomy" id="79782"/>
    <lineage>
        <taxon>Eukaryota</taxon>
        <taxon>Metazoa</taxon>
        <taxon>Ecdysozoa</taxon>
        <taxon>Arthropoda</taxon>
        <taxon>Hexapoda</taxon>
        <taxon>Insecta</taxon>
        <taxon>Pterygota</taxon>
        <taxon>Neoptera</taxon>
        <taxon>Paraneoptera</taxon>
        <taxon>Hemiptera</taxon>
        <taxon>Heteroptera</taxon>
        <taxon>Panheteroptera</taxon>
        <taxon>Cimicomorpha</taxon>
        <taxon>Cimicidae</taxon>
        <taxon>Cimex</taxon>
    </lineage>
</organism>
<dbReference type="OrthoDB" id="5357315at2759"/>
<evidence type="ECO:0000256" key="5">
    <source>
        <dbReference type="ARBA" id="ARBA00022833"/>
    </source>
</evidence>
<evidence type="ECO:0000313" key="14">
    <source>
        <dbReference type="Proteomes" id="UP000494040"/>
    </source>
</evidence>
<dbReference type="Pfam" id="PF13639">
    <property type="entry name" value="zf-RING_2"/>
    <property type="match status" value="1"/>
</dbReference>
<dbReference type="InterPro" id="IPR013083">
    <property type="entry name" value="Znf_RING/FYVE/PHD"/>
</dbReference>
<dbReference type="Gene3D" id="3.50.30.30">
    <property type="match status" value="1"/>
</dbReference>
<name>A0A8I6S209_CIMLE</name>
<protein>
    <recommendedName>
        <fullName evidence="12">RING-type domain-containing protein</fullName>
    </recommendedName>
</protein>
<evidence type="ECO:0000256" key="1">
    <source>
        <dbReference type="ARBA" id="ARBA00004370"/>
    </source>
</evidence>
<feature type="domain" description="RING-type" evidence="12">
    <location>
        <begin position="347"/>
        <end position="388"/>
    </location>
</feature>
<reference evidence="13" key="1">
    <citation type="submission" date="2022-01" db="UniProtKB">
        <authorList>
            <consortium name="EnsemblMetazoa"/>
        </authorList>
    </citation>
    <scope>IDENTIFICATION</scope>
</reference>
<dbReference type="Gene3D" id="3.30.40.10">
    <property type="entry name" value="Zinc/RING finger domain, C3HC4 (zinc finger)"/>
    <property type="match status" value="1"/>
</dbReference>
<keyword evidence="14" id="KW-1185">Reference proteome</keyword>
<dbReference type="GO" id="GO:0016020">
    <property type="term" value="C:membrane"/>
    <property type="evidence" value="ECO:0007669"/>
    <property type="project" value="UniProtKB-SubCell"/>
</dbReference>
<evidence type="ECO:0000256" key="4">
    <source>
        <dbReference type="ARBA" id="ARBA00022771"/>
    </source>
</evidence>
<comment type="subcellular location">
    <subcellularLocation>
        <location evidence="1">Membrane</location>
    </subcellularLocation>
</comment>
<sequence>MSILGFAVLAVVLISEKTNGFLMMDGIIRPAIISYSLVEDEEKVKIERRENGRFGESYIGSFYGNLQHINGTEQDDTGCELPWFEDRPPAKPWVALVRKGACPYQKQIELAAQHEASGIIIYDDKNSTHLPKVNIIKKNEGETQSSNWSKLFLRTSPQGKSHHTELGQRDENEWLEKEEGEMKDTIKAVFTYRWKGEELINLMKNGSKIKVYVSAGKWRVDDTERFEKLKTIFRLCLLYFQKADPLKPVKGAPADSSRGLLNASTLISYDTQRNRSLLCICISFIVLMGATLIGVVVYYVKRSRLMQSKDNLSRRMMSAAHTALSKIPTKRIKPEDLENSQDDIDDCVICFDSFKIHEMIRILPCRHEYHKSCIDPWLLEHRTCPMCKMDILRFYGFVFTGSIECILQIEADDINSESDHETMDSPMAYVRAAHLEMVPELPENESPEIIEVDIPISPSLDEDDNEVDTGEQSEETTSTSPFSTSASPEVISNTTESILTKQADNEQTE</sequence>
<dbReference type="KEGG" id="clec:106669984"/>
<dbReference type="PANTHER" id="PTHR46539:SF23">
    <property type="entry name" value="RING-TYPE DOMAIN-CONTAINING PROTEIN"/>
    <property type="match status" value="1"/>
</dbReference>
<evidence type="ECO:0000256" key="11">
    <source>
        <dbReference type="SAM" id="SignalP"/>
    </source>
</evidence>